<evidence type="ECO:0000313" key="3">
    <source>
        <dbReference type="Proteomes" id="UP001498398"/>
    </source>
</evidence>
<keyword evidence="3" id="KW-1185">Reference proteome</keyword>
<reference evidence="2 3" key="1">
    <citation type="submission" date="2024-01" db="EMBL/GenBank/DDBJ databases">
        <title>A draft genome for the cacao thread blight pathogen Marasmiellus scandens.</title>
        <authorList>
            <person name="Baruah I.K."/>
            <person name="Leung J."/>
            <person name="Bukari Y."/>
            <person name="Amoako-Attah I."/>
            <person name="Meinhardt L.W."/>
            <person name="Bailey B.A."/>
            <person name="Cohen S.P."/>
        </authorList>
    </citation>
    <scope>NUCLEOTIDE SEQUENCE [LARGE SCALE GENOMIC DNA]</scope>
    <source>
        <strain evidence="2 3">GH-19</strain>
    </source>
</reference>
<gene>
    <name evidence="2" type="ORF">VKT23_013263</name>
</gene>
<dbReference type="EMBL" id="JBANRG010000035">
    <property type="protein sequence ID" value="KAK7449787.1"/>
    <property type="molecule type" value="Genomic_DNA"/>
</dbReference>
<proteinExistence type="predicted"/>
<feature type="coiled-coil region" evidence="1">
    <location>
        <begin position="32"/>
        <end position="66"/>
    </location>
</feature>
<name>A0ABR1J8Q2_9AGAR</name>
<comment type="caution">
    <text evidence="2">The sequence shown here is derived from an EMBL/GenBank/DDBJ whole genome shotgun (WGS) entry which is preliminary data.</text>
</comment>
<sequence length="553" mass="61571">MTIETLYPFNPSLLTTNMVPNDDDMHRIRETCAEHSQDLSRMNAQIERLQASLDAIILKRDTLQSKLSSLQSIMSPLRTLPPEVLQAVFMHCLELFPIISAREAPVLLTRICSKWRSVAIDTPALWASFHVALTGARHPFESYDSTCNAIRDGLQTFLLRSSPLPVNVSLCSGYYSPGPYSEDMTGEVNRTLDVIVPHHKRWKYINLQLPAQCMDSVEHLRGEDLPNLETAVISCSHGVSLQPVVASPFFENAPRLQRLSLWARDHAVMFKLIGSASWARLTHFIICFSYWEESSTVLEQIAMLRVCVNLEECTITLPGINSETPPPLTNLAITLPKLKKIVIDCFFPSQVMTSLLDSLVLPELRELILDGNLAQLPLNVSVILSATNLLQKSSCSLTHFGFRGNLGRPFPLPLSWDNGAMVFLLRLMPELNTLNLSHTELMTEALLEAFCTVSPDSGEILCPKLAQIEFSDSAAITEQKLVHFISTRLSPPTSSAVAPLDRVLIRDPRPSAGSILSQFGDSVQLSTPWYDGTCHDQSFRRPTSQLPEGVPVF</sequence>
<keyword evidence="1" id="KW-0175">Coiled coil</keyword>
<evidence type="ECO:0008006" key="4">
    <source>
        <dbReference type="Google" id="ProtNLM"/>
    </source>
</evidence>
<dbReference type="Proteomes" id="UP001498398">
    <property type="component" value="Unassembled WGS sequence"/>
</dbReference>
<dbReference type="SUPFAM" id="SSF52047">
    <property type="entry name" value="RNI-like"/>
    <property type="match status" value="1"/>
</dbReference>
<evidence type="ECO:0000313" key="2">
    <source>
        <dbReference type="EMBL" id="KAK7449787.1"/>
    </source>
</evidence>
<protein>
    <recommendedName>
        <fullName evidence="4">F-box domain-containing protein</fullName>
    </recommendedName>
</protein>
<dbReference type="InterPro" id="IPR032675">
    <property type="entry name" value="LRR_dom_sf"/>
</dbReference>
<organism evidence="2 3">
    <name type="scientific">Marasmiellus scandens</name>
    <dbReference type="NCBI Taxonomy" id="2682957"/>
    <lineage>
        <taxon>Eukaryota</taxon>
        <taxon>Fungi</taxon>
        <taxon>Dikarya</taxon>
        <taxon>Basidiomycota</taxon>
        <taxon>Agaricomycotina</taxon>
        <taxon>Agaricomycetes</taxon>
        <taxon>Agaricomycetidae</taxon>
        <taxon>Agaricales</taxon>
        <taxon>Marasmiineae</taxon>
        <taxon>Omphalotaceae</taxon>
        <taxon>Marasmiellus</taxon>
    </lineage>
</organism>
<evidence type="ECO:0000256" key="1">
    <source>
        <dbReference type="SAM" id="Coils"/>
    </source>
</evidence>
<dbReference type="Gene3D" id="3.80.10.10">
    <property type="entry name" value="Ribonuclease Inhibitor"/>
    <property type="match status" value="1"/>
</dbReference>
<accession>A0ABR1J8Q2</accession>